<proteinExistence type="inferred from homology"/>
<sequence>MTERDSTADPTPDTTPARIVVGVDGSVSSKQALRWAARLAAADGSRIEAVTAWDYPPSFNAPVDVDWRPDLDADTILTETLDEVFGDHRPEGLEPVVAHGQARTVLIEASRGASLLVVGSRGHGGFAGLLLGSVSSACSEHAHCPVLVLHDRD</sequence>
<protein>
    <submittedName>
        <fullName evidence="3">Universal stress protein</fullName>
    </submittedName>
</protein>
<dbReference type="Gene3D" id="3.40.50.620">
    <property type="entry name" value="HUPs"/>
    <property type="match status" value="1"/>
</dbReference>
<evidence type="ECO:0000313" key="4">
    <source>
        <dbReference type="Proteomes" id="UP001501468"/>
    </source>
</evidence>
<reference evidence="4" key="1">
    <citation type="journal article" date="2019" name="Int. J. Syst. Evol. Microbiol.">
        <title>The Global Catalogue of Microorganisms (GCM) 10K type strain sequencing project: providing services to taxonomists for standard genome sequencing and annotation.</title>
        <authorList>
            <consortium name="The Broad Institute Genomics Platform"/>
            <consortium name="The Broad Institute Genome Sequencing Center for Infectious Disease"/>
            <person name="Wu L."/>
            <person name="Ma J."/>
        </authorList>
    </citation>
    <scope>NUCLEOTIDE SEQUENCE [LARGE SCALE GENOMIC DNA]</scope>
    <source>
        <strain evidence="4">JCM 17125</strain>
    </source>
</reference>
<evidence type="ECO:0000313" key="3">
    <source>
        <dbReference type="EMBL" id="GAA3693043.1"/>
    </source>
</evidence>
<dbReference type="InterPro" id="IPR006016">
    <property type="entry name" value="UspA"/>
</dbReference>
<name>A0ABP7CM74_9MICO</name>
<dbReference type="SUPFAM" id="SSF52402">
    <property type="entry name" value="Adenine nucleotide alpha hydrolases-like"/>
    <property type="match status" value="1"/>
</dbReference>
<dbReference type="Pfam" id="PF00582">
    <property type="entry name" value="Usp"/>
    <property type="match status" value="1"/>
</dbReference>
<feature type="domain" description="UspA" evidence="2">
    <location>
        <begin position="18"/>
        <end position="150"/>
    </location>
</feature>
<comment type="similarity">
    <text evidence="1">Belongs to the universal stress protein A family.</text>
</comment>
<dbReference type="InterPro" id="IPR014729">
    <property type="entry name" value="Rossmann-like_a/b/a_fold"/>
</dbReference>
<gene>
    <name evidence="3" type="ORF">GCM10022399_06770</name>
</gene>
<dbReference type="EMBL" id="BAABDC010000001">
    <property type="protein sequence ID" value="GAA3693043.1"/>
    <property type="molecule type" value="Genomic_DNA"/>
</dbReference>
<dbReference type="InterPro" id="IPR006015">
    <property type="entry name" value="Universal_stress_UspA"/>
</dbReference>
<dbReference type="Proteomes" id="UP001501468">
    <property type="component" value="Unassembled WGS sequence"/>
</dbReference>
<keyword evidence="4" id="KW-1185">Reference proteome</keyword>
<comment type="caution">
    <text evidence="3">The sequence shown here is derived from an EMBL/GenBank/DDBJ whole genome shotgun (WGS) entry which is preliminary data.</text>
</comment>
<dbReference type="PANTHER" id="PTHR46553:SF3">
    <property type="entry name" value="ADENINE NUCLEOTIDE ALPHA HYDROLASES-LIKE SUPERFAMILY PROTEIN"/>
    <property type="match status" value="1"/>
</dbReference>
<dbReference type="RefSeq" id="WP_344941493.1">
    <property type="nucleotide sequence ID" value="NZ_BAABDC010000001.1"/>
</dbReference>
<dbReference type="PRINTS" id="PR01438">
    <property type="entry name" value="UNVRSLSTRESS"/>
</dbReference>
<evidence type="ECO:0000259" key="2">
    <source>
        <dbReference type="Pfam" id="PF00582"/>
    </source>
</evidence>
<evidence type="ECO:0000256" key="1">
    <source>
        <dbReference type="ARBA" id="ARBA00008791"/>
    </source>
</evidence>
<dbReference type="PANTHER" id="PTHR46553">
    <property type="entry name" value="ADENINE NUCLEOTIDE ALPHA HYDROLASES-LIKE SUPERFAMILY PROTEIN"/>
    <property type="match status" value="1"/>
</dbReference>
<organism evidence="3 4">
    <name type="scientific">Terrabacter ginsenosidimutans</name>
    <dbReference type="NCBI Taxonomy" id="490575"/>
    <lineage>
        <taxon>Bacteria</taxon>
        <taxon>Bacillati</taxon>
        <taxon>Actinomycetota</taxon>
        <taxon>Actinomycetes</taxon>
        <taxon>Micrococcales</taxon>
        <taxon>Intrasporangiaceae</taxon>
        <taxon>Terrabacter</taxon>
    </lineage>
</organism>
<accession>A0ABP7CM74</accession>